<comment type="caution">
    <text evidence="1">The sequence shown here is derived from an EMBL/GenBank/DDBJ whole genome shotgun (WGS) entry which is preliminary data.</text>
</comment>
<organism evidence="1 3">
    <name type="scientific">Dinothrombium tinctorium</name>
    <dbReference type="NCBI Taxonomy" id="1965070"/>
    <lineage>
        <taxon>Eukaryota</taxon>
        <taxon>Metazoa</taxon>
        <taxon>Ecdysozoa</taxon>
        <taxon>Arthropoda</taxon>
        <taxon>Chelicerata</taxon>
        <taxon>Arachnida</taxon>
        <taxon>Acari</taxon>
        <taxon>Acariformes</taxon>
        <taxon>Trombidiformes</taxon>
        <taxon>Prostigmata</taxon>
        <taxon>Anystina</taxon>
        <taxon>Parasitengona</taxon>
        <taxon>Trombidioidea</taxon>
        <taxon>Trombidiidae</taxon>
        <taxon>Dinothrombium</taxon>
    </lineage>
</organism>
<dbReference type="EMBL" id="NCKU01011761">
    <property type="protein sequence ID" value="RWS00325.1"/>
    <property type="molecule type" value="Genomic_DNA"/>
</dbReference>
<dbReference type="Proteomes" id="UP000285301">
    <property type="component" value="Unassembled WGS sequence"/>
</dbReference>
<keyword evidence="3" id="KW-1185">Reference proteome</keyword>
<accession>A0A3S3RIW0</accession>
<feature type="non-terminal residue" evidence="1">
    <location>
        <position position="1"/>
    </location>
</feature>
<dbReference type="OrthoDB" id="9981685at2759"/>
<proteinExistence type="predicted"/>
<dbReference type="EMBL" id="NCKU01008470">
    <property type="protein sequence ID" value="RWS01873.1"/>
    <property type="molecule type" value="Genomic_DNA"/>
</dbReference>
<dbReference type="STRING" id="1965070.A0A3S3RIW0"/>
<gene>
    <name evidence="2" type="ORF">B4U79_03325</name>
    <name evidence="1" type="ORF">B4U79_11653</name>
</gene>
<reference evidence="1 3" key="1">
    <citation type="journal article" date="2018" name="Gigascience">
        <title>Genomes of trombidid mites reveal novel predicted allergens and laterally-transferred genes associated with secondary metabolism.</title>
        <authorList>
            <person name="Dong X."/>
            <person name="Chaisiri K."/>
            <person name="Xia D."/>
            <person name="Armstrong S.D."/>
            <person name="Fang Y."/>
            <person name="Donnelly M.J."/>
            <person name="Kadowaki T."/>
            <person name="McGarry J.W."/>
            <person name="Darby A.C."/>
            <person name="Makepeace B.L."/>
        </authorList>
    </citation>
    <scope>NUCLEOTIDE SEQUENCE [LARGE SCALE GENOMIC DNA]</scope>
    <source>
        <strain evidence="1">UoL-WK</strain>
    </source>
</reference>
<evidence type="ECO:0008006" key="4">
    <source>
        <dbReference type="Google" id="ProtNLM"/>
    </source>
</evidence>
<feature type="non-terminal residue" evidence="1">
    <location>
        <position position="110"/>
    </location>
</feature>
<reference evidence="1" key="2">
    <citation type="submission" date="2018-11" db="EMBL/GenBank/DDBJ databases">
        <title>Trombidioid mite genomics.</title>
        <authorList>
            <person name="Dong X."/>
        </authorList>
    </citation>
    <scope>NUCLEOTIDE SEQUENCE</scope>
    <source>
        <strain evidence="1">UoL-WK</strain>
    </source>
</reference>
<name>A0A3S3RIW0_9ACAR</name>
<evidence type="ECO:0000313" key="1">
    <source>
        <dbReference type="EMBL" id="RWS00325.1"/>
    </source>
</evidence>
<evidence type="ECO:0000313" key="2">
    <source>
        <dbReference type="EMBL" id="RWS01873.1"/>
    </source>
</evidence>
<dbReference type="GO" id="GO:0003676">
    <property type="term" value="F:nucleic acid binding"/>
    <property type="evidence" value="ECO:0007669"/>
    <property type="project" value="InterPro"/>
</dbReference>
<dbReference type="AlphaFoldDB" id="A0A3S3RIW0"/>
<sequence>DFILHQDSAPSHVSKFTLSFLNERKVNYISPNVWTPTSPGNAPMDNFAWGYMEEQLKHRKSKTIGFQRHFNEIWKNITQELINKALSAWPKRCYQRTSNRAFNLNYIFLL</sequence>
<evidence type="ECO:0000313" key="3">
    <source>
        <dbReference type="Proteomes" id="UP000285301"/>
    </source>
</evidence>
<protein>
    <recommendedName>
        <fullName evidence="4">Tc1-like transposase DDE domain-containing protein</fullName>
    </recommendedName>
</protein>
<dbReference type="InterPro" id="IPR036397">
    <property type="entry name" value="RNaseH_sf"/>
</dbReference>
<dbReference type="Gene3D" id="3.30.420.10">
    <property type="entry name" value="Ribonuclease H-like superfamily/Ribonuclease H"/>
    <property type="match status" value="1"/>
</dbReference>